<accession>A0ABU7XYS8</accession>
<dbReference type="NCBIfam" id="TIGR04056">
    <property type="entry name" value="OMP_RagA_SusC"/>
    <property type="match status" value="1"/>
</dbReference>
<keyword evidence="3 8" id="KW-1134">Transmembrane beta strand</keyword>
<comment type="subcellular location">
    <subcellularLocation>
        <location evidence="1 8">Cell outer membrane</location>
        <topology evidence="1 8">Multi-pass membrane protein</topology>
    </subcellularLocation>
</comment>
<dbReference type="RefSeq" id="WP_303308172.1">
    <property type="nucleotide sequence ID" value="NZ_JAODOP010000004.1"/>
</dbReference>
<dbReference type="InterPro" id="IPR000531">
    <property type="entry name" value="Beta-barrel_TonB"/>
</dbReference>
<evidence type="ECO:0000256" key="8">
    <source>
        <dbReference type="PROSITE-ProRule" id="PRU01360"/>
    </source>
</evidence>
<keyword evidence="13" id="KW-0675">Receptor</keyword>
<reference evidence="13 14" key="1">
    <citation type="submission" date="2022-09" db="EMBL/GenBank/DDBJ databases">
        <title>Genome sequencing of Flavivirga sp. MEBiC05379.</title>
        <authorList>
            <person name="Oh H.-M."/>
            <person name="Kwon K.K."/>
            <person name="Park M.J."/>
            <person name="Yang S.-H."/>
        </authorList>
    </citation>
    <scope>NUCLEOTIDE SEQUENCE [LARGE SCALE GENOMIC DNA]</scope>
    <source>
        <strain evidence="13 14">MEBiC05379</strain>
    </source>
</reference>
<dbReference type="InterPro" id="IPR008969">
    <property type="entry name" value="CarboxyPept-like_regulatory"/>
</dbReference>
<evidence type="ECO:0000256" key="3">
    <source>
        <dbReference type="ARBA" id="ARBA00022452"/>
    </source>
</evidence>
<comment type="similarity">
    <text evidence="8 9">Belongs to the TonB-dependent receptor family.</text>
</comment>
<evidence type="ECO:0000259" key="11">
    <source>
        <dbReference type="Pfam" id="PF00593"/>
    </source>
</evidence>
<dbReference type="InterPro" id="IPR039426">
    <property type="entry name" value="TonB-dep_rcpt-like"/>
</dbReference>
<dbReference type="InterPro" id="IPR036942">
    <property type="entry name" value="Beta-barrel_TonB_sf"/>
</dbReference>
<gene>
    <name evidence="13" type="ORF">N1F79_22420</name>
</gene>
<proteinExistence type="inferred from homology"/>
<dbReference type="Gene3D" id="2.170.130.10">
    <property type="entry name" value="TonB-dependent receptor, plug domain"/>
    <property type="match status" value="1"/>
</dbReference>
<dbReference type="Pfam" id="PF13715">
    <property type="entry name" value="CarbopepD_reg_2"/>
    <property type="match status" value="1"/>
</dbReference>
<feature type="domain" description="TonB-dependent receptor-like beta-barrel" evidence="11">
    <location>
        <begin position="400"/>
        <end position="961"/>
    </location>
</feature>
<evidence type="ECO:0000256" key="7">
    <source>
        <dbReference type="ARBA" id="ARBA00023237"/>
    </source>
</evidence>
<evidence type="ECO:0000256" key="1">
    <source>
        <dbReference type="ARBA" id="ARBA00004571"/>
    </source>
</evidence>
<evidence type="ECO:0000256" key="5">
    <source>
        <dbReference type="ARBA" id="ARBA00023077"/>
    </source>
</evidence>
<dbReference type="Pfam" id="PF07715">
    <property type="entry name" value="Plug"/>
    <property type="match status" value="1"/>
</dbReference>
<sequence length="1005" mass="109089">MKQKLGVLLLFLLITSVSLAQQTIIGLVTSTEDNQPLPGVTILLKGTTIGATTDFDGNFSIEAPSTGILVFSYVGYLTQEISINNQIKLSVILQEDVSKLDEVVVVGYGTQKKSDITGAVTSVKVGELTSIPLARTDEVLQGQVAGVQVNSNDASPNSNVSIRIRGVSSINGGNNPLVIVDGTQGVSLSDIHPNDIKSMEVLKDASATAIYGSRGASGVILITTKKGRNEKPTLTYNGYTTLHSVREKLDLMNASQYAQYINRNRVARGLAEIFSSQQLTDFAAGGGTDWQDEIFKTGTTQNHHLTIGGGTDNVNYNISGDFIEAKGIIIGSNYKKFSGRVNIGLKLSEKLKVNINSFTNFAKDNPTVLNTRDAFGSPVYASLLFSPTKPILEADGSYSQPGGGVGSNTEYNPVALALEPIRNNYSNTILFNPSVEYKVFDALTARVGISYQLNDSEDNFYYNERVVNGDETDRQASIGDSKWSRYQNTNILTYEKLFNEKHSVKLTGVFEQQSTKFNSNFSSGKGFLTNAALYNALELGSEATKPSSYAEDSDTESYMGRLNYAFDNRYSVTLTYRADHSSVFATNNKWGYFPSAGFAWNISNEKFLENTNTINSLKLRGSYGEVGNQAIGPYQSLDQLRTGSNVSFNGGALTTGLSLSTQAGNPNLKWETTEQLNIGLDLGLFNGRLSLSADYYKKNTTDLLLERQLFQASGFQTQLVNAGEVENKGFEIALSGKPIVKGDFAWGSNITFTKNDNEVIALNSGETELSIGGAGTPGFSDALWLEVGQPIGLIRGFEYDGVWKSDEAILAAAYDVTPGSPKYVDQNNDGVINGDDVVNIAKALPDYTFGWNNTFTYNNLSLNVFIIGVQGNDILNIGRFLTEGGNDGLSTALLNRWTPTNENTNVPGHDVLGNQRNSSRWVEDGSYIRVKNITLGYNLPNKVIQSLKINSAKVYFTGTNLFTFTDYSGYDPESNNSGGADAFAGVDTASYPSQKKFTIGLDIKF</sequence>
<dbReference type="InterPro" id="IPR018247">
    <property type="entry name" value="EF_Hand_1_Ca_BS"/>
</dbReference>
<dbReference type="InterPro" id="IPR023997">
    <property type="entry name" value="TonB-dep_OMP_SusC/RagA_CS"/>
</dbReference>
<evidence type="ECO:0000256" key="4">
    <source>
        <dbReference type="ARBA" id="ARBA00022692"/>
    </source>
</evidence>
<evidence type="ECO:0000256" key="10">
    <source>
        <dbReference type="SAM" id="SignalP"/>
    </source>
</evidence>
<dbReference type="PROSITE" id="PS52016">
    <property type="entry name" value="TONB_DEPENDENT_REC_3"/>
    <property type="match status" value="1"/>
</dbReference>
<keyword evidence="5 9" id="KW-0798">TonB box</keyword>
<organism evidence="13 14">
    <name type="scientific">Flavivirga spongiicola</name>
    <dbReference type="NCBI Taxonomy" id="421621"/>
    <lineage>
        <taxon>Bacteria</taxon>
        <taxon>Pseudomonadati</taxon>
        <taxon>Bacteroidota</taxon>
        <taxon>Flavobacteriia</taxon>
        <taxon>Flavobacteriales</taxon>
        <taxon>Flavobacteriaceae</taxon>
        <taxon>Flavivirga</taxon>
    </lineage>
</organism>
<comment type="caution">
    <text evidence="13">The sequence shown here is derived from an EMBL/GenBank/DDBJ whole genome shotgun (WGS) entry which is preliminary data.</text>
</comment>
<protein>
    <submittedName>
        <fullName evidence="13">TonB-dependent receptor</fullName>
    </submittedName>
</protein>
<feature type="chain" id="PRO_5047299444" evidence="10">
    <location>
        <begin position="21"/>
        <end position="1005"/>
    </location>
</feature>
<evidence type="ECO:0000256" key="6">
    <source>
        <dbReference type="ARBA" id="ARBA00023136"/>
    </source>
</evidence>
<dbReference type="InterPro" id="IPR012910">
    <property type="entry name" value="Plug_dom"/>
</dbReference>
<dbReference type="PROSITE" id="PS00018">
    <property type="entry name" value="EF_HAND_1"/>
    <property type="match status" value="1"/>
</dbReference>
<evidence type="ECO:0000313" key="14">
    <source>
        <dbReference type="Proteomes" id="UP001337305"/>
    </source>
</evidence>
<dbReference type="InterPro" id="IPR037066">
    <property type="entry name" value="Plug_dom_sf"/>
</dbReference>
<dbReference type="EMBL" id="JAODOP010000004">
    <property type="protein sequence ID" value="MEF3835896.1"/>
    <property type="molecule type" value="Genomic_DNA"/>
</dbReference>
<evidence type="ECO:0000259" key="12">
    <source>
        <dbReference type="Pfam" id="PF07715"/>
    </source>
</evidence>
<keyword evidence="4 8" id="KW-0812">Transmembrane</keyword>
<feature type="domain" description="TonB-dependent receptor plug" evidence="12">
    <location>
        <begin position="113"/>
        <end position="219"/>
    </location>
</feature>
<dbReference type="NCBIfam" id="TIGR04057">
    <property type="entry name" value="SusC_RagA_signa"/>
    <property type="match status" value="1"/>
</dbReference>
<evidence type="ECO:0000256" key="9">
    <source>
        <dbReference type="RuleBase" id="RU003357"/>
    </source>
</evidence>
<feature type="signal peptide" evidence="10">
    <location>
        <begin position="1"/>
        <end position="20"/>
    </location>
</feature>
<evidence type="ECO:0000256" key="2">
    <source>
        <dbReference type="ARBA" id="ARBA00022448"/>
    </source>
</evidence>
<dbReference type="Pfam" id="PF00593">
    <property type="entry name" value="TonB_dep_Rec_b-barrel"/>
    <property type="match status" value="1"/>
</dbReference>
<keyword evidence="6 8" id="KW-0472">Membrane</keyword>
<keyword evidence="7 8" id="KW-0998">Cell outer membrane</keyword>
<dbReference type="Proteomes" id="UP001337305">
    <property type="component" value="Unassembled WGS sequence"/>
</dbReference>
<dbReference type="Gene3D" id="2.40.170.20">
    <property type="entry name" value="TonB-dependent receptor, beta-barrel domain"/>
    <property type="match status" value="1"/>
</dbReference>
<evidence type="ECO:0000313" key="13">
    <source>
        <dbReference type="EMBL" id="MEF3835896.1"/>
    </source>
</evidence>
<dbReference type="InterPro" id="IPR023996">
    <property type="entry name" value="TonB-dep_OMP_SusC/RagA"/>
</dbReference>
<name>A0ABU7XYS8_9FLAO</name>
<keyword evidence="14" id="KW-1185">Reference proteome</keyword>
<dbReference type="SUPFAM" id="SSF56935">
    <property type="entry name" value="Porins"/>
    <property type="match status" value="1"/>
</dbReference>
<dbReference type="Gene3D" id="2.60.40.1120">
    <property type="entry name" value="Carboxypeptidase-like, regulatory domain"/>
    <property type="match status" value="1"/>
</dbReference>
<dbReference type="SUPFAM" id="SSF49464">
    <property type="entry name" value="Carboxypeptidase regulatory domain-like"/>
    <property type="match status" value="1"/>
</dbReference>
<keyword evidence="2 8" id="KW-0813">Transport</keyword>
<keyword evidence="10" id="KW-0732">Signal</keyword>